<accession>A0A2M3ZS68</accession>
<name>A0A2M3ZS68_9DIPT</name>
<dbReference type="EMBL" id="GGFM01010640">
    <property type="protein sequence ID" value="MBW31391.1"/>
    <property type="molecule type" value="Transcribed_RNA"/>
</dbReference>
<organism evidence="1">
    <name type="scientific">Anopheles braziliensis</name>
    <dbReference type="NCBI Taxonomy" id="58242"/>
    <lineage>
        <taxon>Eukaryota</taxon>
        <taxon>Metazoa</taxon>
        <taxon>Ecdysozoa</taxon>
        <taxon>Arthropoda</taxon>
        <taxon>Hexapoda</taxon>
        <taxon>Insecta</taxon>
        <taxon>Pterygota</taxon>
        <taxon>Neoptera</taxon>
        <taxon>Endopterygota</taxon>
        <taxon>Diptera</taxon>
        <taxon>Nematocera</taxon>
        <taxon>Culicoidea</taxon>
        <taxon>Culicidae</taxon>
        <taxon>Anophelinae</taxon>
        <taxon>Anopheles</taxon>
    </lineage>
</organism>
<evidence type="ECO:0000313" key="1">
    <source>
        <dbReference type="EMBL" id="MBW31391.1"/>
    </source>
</evidence>
<protein>
    <submittedName>
        <fullName evidence="1">Putative secreted peptide</fullName>
    </submittedName>
</protein>
<proteinExistence type="predicted"/>
<dbReference type="AlphaFoldDB" id="A0A2M3ZS68"/>
<sequence>MMIMWKLLRWRRRWLLLLLLLWKLPSLPAICCLLLYKHVLQGEEKKQKHKRNLTTILLLSNHSCRACVCRLVGSLLLVFDFLVPVFPKPTHNRLSLSHSPFLPAFLEPRNIMGLRNRATNDTNWDTSCLSNT</sequence>
<reference evidence="1" key="1">
    <citation type="submission" date="2018-01" db="EMBL/GenBank/DDBJ databases">
        <title>An insight into the sialome of Amazonian anophelines.</title>
        <authorList>
            <person name="Ribeiro J.M."/>
            <person name="Scarpassa V."/>
            <person name="Calvo E."/>
        </authorList>
    </citation>
    <scope>NUCLEOTIDE SEQUENCE</scope>
    <source>
        <tissue evidence="1">Salivary glands</tissue>
    </source>
</reference>